<dbReference type="GO" id="GO:0010487">
    <property type="term" value="F:thermospermine synthase activity"/>
    <property type="evidence" value="ECO:0007669"/>
    <property type="project" value="TreeGrafter"/>
</dbReference>
<keyword evidence="2" id="KW-0812">Transmembrane</keyword>
<proteinExistence type="predicted"/>
<dbReference type="PANTHER" id="PTHR43317">
    <property type="entry name" value="THERMOSPERMINE SYNTHASE ACAULIS5"/>
    <property type="match status" value="1"/>
</dbReference>
<keyword evidence="2" id="KW-1133">Transmembrane helix</keyword>
<feature type="transmembrane region" description="Helical" evidence="2">
    <location>
        <begin position="153"/>
        <end position="172"/>
    </location>
</feature>
<dbReference type="AlphaFoldDB" id="A0A0M7BCV9"/>
<feature type="transmembrane region" description="Helical" evidence="2">
    <location>
        <begin position="21"/>
        <end position="38"/>
    </location>
</feature>
<evidence type="ECO:0000256" key="1">
    <source>
        <dbReference type="ARBA" id="ARBA00023115"/>
    </source>
</evidence>
<evidence type="ECO:0000256" key="2">
    <source>
        <dbReference type="SAM" id="Phobius"/>
    </source>
</evidence>
<dbReference type="NCBIfam" id="NF037959">
    <property type="entry name" value="MFS_SpdSyn"/>
    <property type="match status" value="1"/>
</dbReference>
<sequence length="505" mass="52862">MRDANALSIGKEVPIRFSTTIALILMLSAAGLTYEIAAGRVLAPFFGTSLLTWTSVIAIVLGGFSLGSALGGLIAERPTAVAVGTVRNALVAAAVLMAVSPTLLGLLHSWGARGTGGMLLSVFLVFFPASVCVTLPSPFLAKVAIQARPGREGSSLGFVLAAGSVGAIFGAIVAGFVALPFIGATATFAACGAATLLCLPFVRNAPPGGERRQDGGADTAVAVAAAGFVAFAGLAGAPACQYESGLSCLHVVQRGAVVRLFSDGTAQAAERVSRGAERDGPVDLSLPYTQWLWMRLDRDLGPAPSVLFIGGGGYSLPTELLASRPDAQAIAVEIDPLVTRVVQQHLPRAAEMIARTGYDAANDAQEATGRLGLVHADGRVYLNETERRFDAAVMDAFSSGSVPAHLATRETYERLRTIVDGPVYVNLIDEHDGPLVRGVHAILRELYPHVEAVRGPLNDQGRANFLLAASPTALASLDTLPDDYERTRISEARAFTDDREWVGHR</sequence>
<evidence type="ECO:0000313" key="3">
    <source>
        <dbReference type="EMBL" id="CUH39908.1"/>
    </source>
</evidence>
<keyword evidence="4" id="KW-1185">Reference proteome</keyword>
<dbReference type="EMBL" id="CYPR01000173">
    <property type="protein sequence ID" value="CUH39908.1"/>
    <property type="molecule type" value="Genomic_DNA"/>
</dbReference>
<feature type="transmembrane region" description="Helical" evidence="2">
    <location>
        <begin position="178"/>
        <end position="199"/>
    </location>
</feature>
<dbReference type="Proteomes" id="UP000049455">
    <property type="component" value="Unassembled WGS sequence"/>
</dbReference>
<dbReference type="CDD" id="cd02440">
    <property type="entry name" value="AdoMet_MTases"/>
    <property type="match status" value="1"/>
</dbReference>
<name>A0A0M7BCV9_9RHOB</name>
<dbReference type="SUPFAM" id="SSF53335">
    <property type="entry name" value="S-adenosyl-L-methionine-dependent methyltransferases"/>
    <property type="match status" value="1"/>
</dbReference>
<evidence type="ECO:0000313" key="4">
    <source>
        <dbReference type="Proteomes" id="UP000049455"/>
    </source>
</evidence>
<dbReference type="SUPFAM" id="SSF103473">
    <property type="entry name" value="MFS general substrate transporter"/>
    <property type="match status" value="1"/>
</dbReference>
<dbReference type="InterPro" id="IPR029063">
    <property type="entry name" value="SAM-dependent_MTases_sf"/>
</dbReference>
<feature type="transmembrane region" description="Helical" evidence="2">
    <location>
        <begin position="86"/>
        <end position="107"/>
    </location>
</feature>
<dbReference type="PANTHER" id="PTHR43317:SF1">
    <property type="entry name" value="THERMOSPERMINE SYNTHASE ACAULIS5"/>
    <property type="match status" value="1"/>
</dbReference>
<feature type="transmembrane region" description="Helical" evidence="2">
    <location>
        <begin position="50"/>
        <end position="74"/>
    </location>
</feature>
<reference evidence="3 4" key="1">
    <citation type="submission" date="2015-09" db="EMBL/GenBank/DDBJ databases">
        <authorList>
            <person name="Jackson K.R."/>
            <person name="Lunt B.L."/>
            <person name="Fisher J.N.B."/>
            <person name="Gardner A.V."/>
            <person name="Bailey M.E."/>
            <person name="Deus L.M."/>
            <person name="Earl A.S."/>
            <person name="Gibby P.D."/>
            <person name="Hartmann K.A."/>
            <person name="Liu J.E."/>
            <person name="Manci A.M."/>
            <person name="Nielsen D.A."/>
            <person name="Solomon M.B."/>
            <person name="Breakwell D.P."/>
            <person name="Burnett S.H."/>
            <person name="Grose J.H."/>
        </authorList>
    </citation>
    <scope>NUCLEOTIDE SEQUENCE [LARGE SCALE GENOMIC DNA]</scope>
    <source>
        <strain evidence="3 4">CECT 7799</strain>
    </source>
</reference>
<gene>
    <name evidence="3" type="ORF">JSE7799_02636</name>
</gene>
<feature type="transmembrane region" description="Helical" evidence="2">
    <location>
        <begin position="220"/>
        <end position="239"/>
    </location>
</feature>
<dbReference type="InterPro" id="IPR036259">
    <property type="entry name" value="MFS_trans_sf"/>
</dbReference>
<dbReference type="STRING" id="313367.JSE7799_02636"/>
<feature type="transmembrane region" description="Helical" evidence="2">
    <location>
        <begin position="119"/>
        <end position="141"/>
    </location>
</feature>
<dbReference type="GO" id="GO:0006596">
    <property type="term" value="P:polyamine biosynthetic process"/>
    <property type="evidence" value="ECO:0007669"/>
    <property type="project" value="UniProtKB-KW"/>
</dbReference>
<keyword evidence="1" id="KW-0620">Polyamine biosynthesis</keyword>
<dbReference type="Gene3D" id="3.40.50.150">
    <property type="entry name" value="Vaccinia Virus protein VP39"/>
    <property type="match status" value="1"/>
</dbReference>
<keyword evidence="2" id="KW-0472">Membrane</keyword>
<organism evidence="3 4">
    <name type="scientific">Jannaschia seosinensis</name>
    <dbReference type="NCBI Taxonomy" id="313367"/>
    <lineage>
        <taxon>Bacteria</taxon>
        <taxon>Pseudomonadati</taxon>
        <taxon>Pseudomonadota</taxon>
        <taxon>Alphaproteobacteria</taxon>
        <taxon>Rhodobacterales</taxon>
        <taxon>Roseobacteraceae</taxon>
        <taxon>Jannaschia</taxon>
    </lineage>
</organism>
<accession>A0A0M7BCV9</accession>
<protein>
    <submittedName>
        <fullName evidence="3">Spermidine synthase</fullName>
    </submittedName>
</protein>